<evidence type="ECO:0000313" key="11">
    <source>
        <dbReference type="Proteomes" id="UP001610563"/>
    </source>
</evidence>
<keyword evidence="7" id="KW-0539">Nucleus</keyword>
<evidence type="ECO:0000256" key="1">
    <source>
        <dbReference type="ARBA" id="ARBA00002738"/>
    </source>
</evidence>
<gene>
    <name evidence="10" type="ORF">BJX66DRAFT_293637</name>
</gene>
<evidence type="ECO:0000256" key="5">
    <source>
        <dbReference type="ARBA" id="ARBA00015162"/>
    </source>
</evidence>
<proteinExistence type="inferred from homology"/>
<dbReference type="InterPro" id="IPR039024">
    <property type="entry name" value="RTC4"/>
</dbReference>
<protein>
    <recommendedName>
        <fullName evidence="5">Restriction of telomere capping protein 4</fullName>
    </recommendedName>
</protein>
<feature type="domain" description="Restriction of telomere capping protein 4 C-terminal" evidence="9">
    <location>
        <begin position="346"/>
        <end position="468"/>
    </location>
</feature>
<organism evidence="10 11">
    <name type="scientific">Aspergillus keveii</name>
    <dbReference type="NCBI Taxonomy" id="714993"/>
    <lineage>
        <taxon>Eukaryota</taxon>
        <taxon>Fungi</taxon>
        <taxon>Dikarya</taxon>
        <taxon>Ascomycota</taxon>
        <taxon>Pezizomycotina</taxon>
        <taxon>Eurotiomycetes</taxon>
        <taxon>Eurotiomycetidae</taxon>
        <taxon>Eurotiales</taxon>
        <taxon>Aspergillaceae</taxon>
        <taxon>Aspergillus</taxon>
        <taxon>Aspergillus subgen. Nidulantes</taxon>
    </lineage>
</organism>
<dbReference type="PANTHER" id="PTHR41391:SF1">
    <property type="entry name" value="RESTRICTION OF TELOMERE CAPPING PROTEIN 4"/>
    <property type="match status" value="1"/>
</dbReference>
<sequence>MVSLRARRNSNPIEIDDSGDDESPLSSVNEDLLDSDLSEFSQTTPRKPRKASPQTNSIPPKSSRPEPATDDEPLSSSGEEPDLPDDDDDGITPRKKRQAGPTLEEKLARGSDEEKEFKSPSSSRKRTVKDMLGSDDTREDMFEFIRPSQQSFRSKRQSYSSKFRKSPSSSMAGPPSSAARPRSASGSAAKKPESPEKEAEEEPKEEIKFIFPPELPDPASASSFSVPTSSARDRGIPDTDDEDDDSVLSSPKSYPSPTDIMNDADEDGEEAPREYLCPMCNEPVDPGLLIKFEAQPRQRFRDQQAFCNTHKKSSIEDQWVAKGYPTIDWEKFNERIQTYFEDLEKILVPGSSSYYRNVLISTLKSGKAKNFALTLAGDSLETISCGYYGTRGSEIMLNAITSRFSRKLTRLAKEDKIINKAGPVGYSQSVLVPELAVRLIKEDMNVDEETARQIMRESIDLGEKVNFAPNDTVHVSKEETEAAEAADAEGEL</sequence>
<evidence type="ECO:0000256" key="2">
    <source>
        <dbReference type="ARBA" id="ARBA00004123"/>
    </source>
</evidence>
<comment type="function">
    <text evidence="1">May be involved in a process influencing telomere capping.</text>
</comment>
<evidence type="ECO:0000313" key="10">
    <source>
        <dbReference type="EMBL" id="KAL2799359.1"/>
    </source>
</evidence>
<name>A0ABR4GJX0_9EURO</name>
<reference evidence="10 11" key="1">
    <citation type="submission" date="2024-07" db="EMBL/GenBank/DDBJ databases">
        <title>Section-level genome sequencing and comparative genomics of Aspergillus sections Usti and Cavernicolus.</title>
        <authorList>
            <consortium name="Lawrence Berkeley National Laboratory"/>
            <person name="Nybo J.L."/>
            <person name="Vesth T.C."/>
            <person name="Theobald S."/>
            <person name="Frisvad J.C."/>
            <person name="Larsen T.O."/>
            <person name="Kjaerboelling I."/>
            <person name="Rothschild-Mancinelli K."/>
            <person name="Lyhne E.K."/>
            <person name="Kogle M.E."/>
            <person name="Barry K."/>
            <person name="Clum A."/>
            <person name="Na H."/>
            <person name="Ledsgaard L."/>
            <person name="Lin J."/>
            <person name="Lipzen A."/>
            <person name="Kuo A."/>
            <person name="Riley R."/>
            <person name="Mondo S."/>
            <person name="Labutti K."/>
            <person name="Haridas S."/>
            <person name="Pangalinan J."/>
            <person name="Salamov A.A."/>
            <person name="Simmons B.A."/>
            <person name="Magnuson J.K."/>
            <person name="Chen J."/>
            <person name="Drula E."/>
            <person name="Henrissat B."/>
            <person name="Wiebenga A."/>
            <person name="Lubbers R.J."/>
            <person name="Gomes A.C."/>
            <person name="Makela M.R."/>
            <person name="Stajich J."/>
            <person name="Grigoriev I.V."/>
            <person name="Mortensen U.H."/>
            <person name="De Vries R.P."/>
            <person name="Baker S.E."/>
            <person name="Andersen M.R."/>
        </authorList>
    </citation>
    <scope>NUCLEOTIDE SEQUENCE [LARGE SCALE GENOMIC DNA]</scope>
    <source>
        <strain evidence="10 11">CBS 209.92</strain>
    </source>
</reference>
<evidence type="ECO:0000256" key="4">
    <source>
        <dbReference type="ARBA" id="ARBA00009461"/>
    </source>
</evidence>
<comment type="subcellular location">
    <subcellularLocation>
        <location evidence="3">Cytoplasm</location>
    </subcellularLocation>
    <subcellularLocation>
        <location evidence="2">Nucleus</location>
    </subcellularLocation>
</comment>
<feature type="compositionally biased region" description="Polar residues" evidence="8">
    <location>
        <begin position="247"/>
        <end position="256"/>
    </location>
</feature>
<feature type="compositionally biased region" description="Low complexity" evidence="8">
    <location>
        <begin position="219"/>
        <end position="230"/>
    </location>
</feature>
<feature type="compositionally biased region" description="Low complexity" evidence="8">
    <location>
        <begin position="158"/>
        <end position="189"/>
    </location>
</feature>
<evidence type="ECO:0000259" key="9">
    <source>
        <dbReference type="SMART" id="SM01312"/>
    </source>
</evidence>
<dbReference type="Proteomes" id="UP001610563">
    <property type="component" value="Unassembled WGS sequence"/>
</dbReference>
<keyword evidence="6" id="KW-0963">Cytoplasm</keyword>
<dbReference type="PANTHER" id="PTHR41391">
    <property type="entry name" value="RESTRICTION OF TELOMERE CAPPING PROTEIN 4"/>
    <property type="match status" value="1"/>
</dbReference>
<dbReference type="SMART" id="SM01312">
    <property type="entry name" value="RTC4"/>
    <property type="match status" value="1"/>
</dbReference>
<feature type="region of interest" description="Disordered" evidence="8">
    <location>
        <begin position="1"/>
        <end position="270"/>
    </location>
</feature>
<feature type="compositionally biased region" description="Acidic residues" evidence="8">
    <location>
        <begin position="68"/>
        <end position="90"/>
    </location>
</feature>
<evidence type="ECO:0000256" key="3">
    <source>
        <dbReference type="ARBA" id="ARBA00004496"/>
    </source>
</evidence>
<comment type="similarity">
    <text evidence="4">Belongs to the RTC4 family.</text>
</comment>
<comment type="caution">
    <text evidence="10">The sequence shown here is derived from an EMBL/GenBank/DDBJ whole genome shotgun (WGS) entry which is preliminary data.</text>
</comment>
<evidence type="ECO:0000256" key="6">
    <source>
        <dbReference type="ARBA" id="ARBA00022490"/>
    </source>
</evidence>
<evidence type="ECO:0000256" key="7">
    <source>
        <dbReference type="ARBA" id="ARBA00023242"/>
    </source>
</evidence>
<dbReference type="Pfam" id="PF14474">
    <property type="entry name" value="RTC4"/>
    <property type="match status" value="1"/>
</dbReference>
<feature type="compositionally biased region" description="Acidic residues" evidence="8">
    <location>
        <begin position="14"/>
        <end position="23"/>
    </location>
</feature>
<dbReference type="InterPro" id="IPR028094">
    <property type="entry name" value="RTC4_C"/>
</dbReference>
<keyword evidence="11" id="KW-1185">Reference proteome</keyword>
<feature type="compositionally biased region" description="Basic and acidic residues" evidence="8">
    <location>
        <begin position="103"/>
        <end position="118"/>
    </location>
</feature>
<accession>A0ABR4GJX0</accession>
<dbReference type="EMBL" id="JBFTWV010000008">
    <property type="protein sequence ID" value="KAL2799359.1"/>
    <property type="molecule type" value="Genomic_DNA"/>
</dbReference>
<evidence type="ECO:0000256" key="8">
    <source>
        <dbReference type="SAM" id="MobiDB-lite"/>
    </source>
</evidence>